<evidence type="ECO:0000313" key="6">
    <source>
        <dbReference type="EMBL" id="XDQ77163.1"/>
    </source>
</evidence>
<evidence type="ECO:0000256" key="3">
    <source>
        <dbReference type="RuleBase" id="RU003694"/>
    </source>
</evidence>
<evidence type="ECO:0000259" key="5">
    <source>
        <dbReference type="PROSITE" id="PS52004"/>
    </source>
</evidence>
<dbReference type="InterPro" id="IPR016039">
    <property type="entry name" value="Thiolase-like"/>
</dbReference>
<reference evidence="6" key="1">
    <citation type="submission" date="2024-07" db="EMBL/GenBank/DDBJ databases">
        <authorList>
            <person name="Yu S.T."/>
        </authorList>
    </citation>
    <scope>NUCLEOTIDE SEQUENCE</scope>
    <source>
        <strain evidence="6">Y1</strain>
    </source>
</reference>
<feature type="domain" description="Ketosynthase family 3 (KS3)" evidence="5">
    <location>
        <begin position="30"/>
        <end position="404"/>
    </location>
</feature>
<accession>A0AB39TEV7</accession>
<keyword evidence="2 3" id="KW-0808">Transferase</keyword>
<dbReference type="AlphaFoldDB" id="A0AB39TEV7"/>
<dbReference type="InterPro" id="IPR000794">
    <property type="entry name" value="Beta-ketoacyl_synthase"/>
</dbReference>
<dbReference type="Pfam" id="PF00109">
    <property type="entry name" value="ketoacyl-synt"/>
    <property type="match status" value="1"/>
</dbReference>
<dbReference type="SMART" id="SM00825">
    <property type="entry name" value="PKS_KS"/>
    <property type="match status" value="1"/>
</dbReference>
<dbReference type="GO" id="GO:0006633">
    <property type="term" value="P:fatty acid biosynthetic process"/>
    <property type="evidence" value="ECO:0007669"/>
    <property type="project" value="TreeGrafter"/>
</dbReference>
<dbReference type="RefSeq" id="WP_369182113.1">
    <property type="nucleotide sequence ID" value="NZ_CP163445.1"/>
</dbReference>
<dbReference type="Gene3D" id="3.40.47.10">
    <property type="match status" value="1"/>
</dbReference>
<feature type="region of interest" description="Disordered" evidence="4">
    <location>
        <begin position="1"/>
        <end position="26"/>
    </location>
</feature>
<dbReference type="EMBL" id="CP163445">
    <property type="protein sequence ID" value="XDQ77163.1"/>
    <property type="molecule type" value="Genomic_DNA"/>
</dbReference>
<dbReference type="InterPro" id="IPR014031">
    <property type="entry name" value="Ketoacyl_synth_C"/>
</dbReference>
<evidence type="ECO:0000256" key="1">
    <source>
        <dbReference type="ARBA" id="ARBA00008467"/>
    </source>
</evidence>
<organism evidence="6">
    <name type="scientific">Streptomyces sp. Y1</name>
    <dbReference type="NCBI Taxonomy" id="3238634"/>
    <lineage>
        <taxon>Bacteria</taxon>
        <taxon>Bacillati</taxon>
        <taxon>Actinomycetota</taxon>
        <taxon>Actinomycetes</taxon>
        <taxon>Kitasatosporales</taxon>
        <taxon>Streptomycetaceae</taxon>
        <taxon>Streptomyces</taxon>
    </lineage>
</organism>
<dbReference type="GO" id="GO:0005829">
    <property type="term" value="C:cytosol"/>
    <property type="evidence" value="ECO:0007669"/>
    <property type="project" value="TreeGrafter"/>
</dbReference>
<protein>
    <submittedName>
        <fullName evidence="6">Beta-ketoacyl synthase N-terminal-like domain-containing protein</fullName>
    </submittedName>
</protein>
<evidence type="ECO:0000256" key="2">
    <source>
        <dbReference type="ARBA" id="ARBA00022679"/>
    </source>
</evidence>
<comment type="similarity">
    <text evidence="1 3">Belongs to the thiolase-like superfamily. Beta-ketoacyl-ACP synthases family.</text>
</comment>
<dbReference type="PANTHER" id="PTHR11712:SF336">
    <property type="entry name" value="3-OXOACYL-[ACYL-CARRIER-PROTEIN] SYNTHASE, MITOCHONDRIAL"/>
    <property type="match status" value="1"/>
</dbReference>
<dbReference type="PROSITE" id="PS52004">
    <property type="entry name" value="KS3_2"/>
    <property type="match status" value="1"/>
</dbReference>
<evidence type="ECO:0000256" key="4">
    <source>
        <dbReference type="SAM" id="MobiDB-lite"/>
    </source>
</evidence>
<dbReference type="SUPFAM" id="SSF53901">
    <property type="entry name" value="Thiolase-like"/>
    <property type="match status" value="2"/>
</dbReference>
<dbReference type="PANTHER" id="PTHR11712">
    <property type="entry name" value="POLYKETIDE SYNTHASE-RELATED"/>
    <property type="match status" value="1"/>
</dbReference>
<name>A0AB39TEV7_9ACTN</name>
<dbReference type="Pfam" id="PF02801">
    <property type="entry name" value="Ketoacyl-synt_C"/>
    <property type="match status" value="1"/>
</dbReference>
<dbReference type="InterPro" id="IPR020841">
    <property type="entry name" value="PKS_Beta-ketoAc_synthase_dom"/>
</dbReference>
<dbReference type="GO" id="GO:0004315">
    <property type="term" value="F:3-oxoacyl-[acyl-carrier-protein] synthase activity"/>
    <property type="evidence" value="ECO:0007669"/>
    <property type="project" value="TreeGrafter"/>
</dbReference>
<gene>
    <name evidence="6" type="ORF">AB2U05_01025</name>
</gene>
<feature type="compositionally biased region" description="Pro residues" evidence="4">
    <location>
        <begin position="17"/>
        <end position="26"/>
    </location>
</feature>
<sequence length="405" mass="40020">MTATAPTGPATGGTGPPGRPFAPAAPVPAAARPVVTGLGVLSAAGHGLDPLLDAAAHGKAAFGPVTRFDVAARRTTRAALLPDHLLPDHLPLDGPLPLAGIVLDAIGQACRRAALTGAQAAALPVLLAVHSDERTGATARAVAAGTAARWGAPGVTRVYTGACVAAATAVADAAVLVATGRHERVLVAAGHLVEPGVFAVFDAGRALARDGELRPFSTGRTGTLLADAAAAVLVEAAPAAERRGAAVLARLAGWGRAGDAHHVCRPEPDGHGLSRAIRSALARAGAAPAEVGYVNANGTGTTLADLAEARALHRVFGPHTAELPVSSSKSVHGHALEASALLELAVTIGSLGTGLLPVNAGGLGPDPEIGLDLVLDGPHTARPRYALSLNSAFGGANTALLLAAA</sequence>
<proteinExistence type="inferred from homology"/>
<dbReference type="InterPro" id="IPR014030">
    <property type="entry name" value="Ketoacyl_synth_N"/>
</dbReference>